<keyword evidence="4" id="KW-0677">Repeat</keyword>
<protein>
    <submittedName>
        <fullName evidence="12">Uncharacterized protein</fullName>
    </submittedName>
</protein>
<feature type="region of interest" description="Disordered" evidence="10">
    <location>
        <begin position="505"/>
        <end position="534"/>
    </location>
</feature>
<evidence type="ECO:0000256" key="9">
    <source>
        <dbReference type="SAM" id="Coils"/>
    </source>
</evidence>
<dbReference type="InterPro" id="IPR036869">
    <property type="entry name" value="J_dom_sf"/>
</dbReference>
<evidence type="ECO:0000256" key="3">
    <source>
        <dbReference type="ARBA" id="ARBA00022692"/>
    </source>
</evidence>
<evidence type="ECO:0000256" key="10">
    <source>
        <dbReference type="SAM" id="MobiDB-lite"/>
    </source>
</evidence>
<keyword evidence="3 11" id="KW-0812">Transmembrane</keyword>
<evidence type="ECO:0000313" key="13">
    <source>
        <dbReference type="Proteomes" id="UP000290189"/>
    </source>
</evidence>
<dbReference type="Pfam" id="PF13181">
    <property type="entry name" value="TPR_8"/>
    <property type="match status" value="1"/>
</dbReference>
<evidence type="ECO:0000256" key="5">
    <source>
        <dbReference type="ARBA" id="ARBA00022803"/>
    </source>
</evidence>
<feature type="transmembrane region" description="Helical" evidence="11">
    <location>
        <begin position="164"/>
        <end position="185"/>
    </location>
</feature>
<dbReference type="InterPro" id="IPR050498">
    <property type="entry name" value="Ycf3"/>
</dbReference>
<dbReference type="InterPro" id="IPR011990">
    <property type="entry name" value="TPR-like_helical_dom_sf"/>
</dbReference>
<accession>A0A3P3YAU1</accession>
<evidence type="ECO:0000256" key="1">
    <source>
        <dbReference type="ARBA" id="ARBA00004141"/>
    </source>
</evidence>
<feature type="repeat" description="TPR" evidence="8">
    <location>
        <begin position="339"/>
        <end position="372"/>
    </location>
</feature>
<dbReference type="SMART" id="SM00028">
    <property type="entry name" value="TPR"/>
    <property type="match status" value="7"/>
</dbReference>
<comment type="similarity">
    <text evidence="2">Belongs to the peroxisomal membrane protein PXMP2/4 family.</text>
</comment>
<dbReference type="InterPro" id="IPR019734">
    <property type="entry name" value="TPR_rpt"/>
</dbReference>
<comment type="subcellular location">
    <subcellularLocation>
        <location evidence="1">Membrane</location>
        <topology evidence="1">Multi-pass membrane protein</topology>
    </subcellularLocation>
</comment>
<keyword evidence="12" id="KW-0496">Mitochondrion</keyword>
<dbReference type="Gene3D" id="1.10.287.110">
    <property type="entry name" value="DnaJ domain"/>
    <property type="match status" value="1"/>
</dbReference>
<evidence type="ECO:0000256" key="7">
    <source>
        <dbReference type="ARBA" id="ARBA00023136"/>
    </source>
</evidence>
<keyword evidence="5 8" id="KW-0802">TPR repeat</keyword>
<dbReference type="PANTHER" id="PTHR44858:SF1">
    <property type="entry name" value="UDP-N-ACETYLGLUCOSAMINE--PEPTIDE N-ACETYLGLUCOSAMINYLTRANSFERASE SPINDLY-RELATED"/>
    <property type="match status" value="1"/>
</dbReference>
<dbReference type="Pfam" id="PF04117">
    <property type="entry name" value="Mpv17_PMP22"/>
    <property type="match status" value="1"/>
</dbReference>
<evidence type="ECO:0000256" key="11">
    <source>
        <dbReference type="SAM" id="Phobius"/>
    </source>
</evidence>
<feature type="coiled-coil region" evidence="9">
    <location>
        <begin position="588"/>
        <end position="615"/>
    </location>
</feature>
<dbReference type="AlphaFoldDB" id="A0A3P3YAU1"/>
<dbReference type="GO" id="GO:0046813">
    <property type="term" value="P:receptor-mediated virion attachment to host cell"/>
    <property type="evidence" value="ECO:0007669"/>
    <property type="project" value="TreeGrafter"/>
</dbReference>
<dbReference type="PANTHER" id="PTHR44858">
    <property type="entry name" value="TETRATRICOPEPTIDE REPEAT PROTEIN 6"/>
    <property type="match status" value="1"/>
</dbReference>
<dbReference type="CDD" id="cd06257">
    <property type="entry name" value="DnaJ"/>
    <property type="match status" value="1"/>
</dbReference>
<dbReference type="Pfam" id="PF13432">
    <property type="entry name" value="TPR_16"/>
    <property type="match status" value="1"/>
</dbReference>
<evidence type="ECO:0000313" key="12">
    <source>
        <dbReference type="EMBL" id="SPQ97287.1"/>
    </source>
</evidence>
<dbReference type="PROSITE" id="PS50005">
    <property type="entry name" value="TPR"/>
    <property type="match status" value="3"/>
</dbReference>
<organism evidence="12 13">
    <name type="scientific">Plasmodiophora brassicae</name>
    <name type="common">Clubroot disease agent</name>
    <dbReference type="NCBI Taxonomy" id="37360"/>
    <lineage>
        <taxon>Eukaryota</taxon>
        <taxon>Sar</taxon>
        <taxon>Rhizaria</taxon>
        <taxon>Endomyxa</taxon>
        <taxon>Phytomyxea</taxon>
        <taxon>Plasmodiophorida</taxon>
        <taxon>Plasmodiophoridae</taxon>
        <taxon>Plasmodiophora</taxon>
    </lineage>
</organism>
<feature type="transmembrane region" description="Helical" evidence="11">
    <location>
        <begin position="90"/>
        <end position="115"/>
    </location>
</feature>
<reference evidence="12 13" key="1">
    <citation type="submission" date="2018-03" db="EMBL/GenBank/DDBJ databases">
        <authorList>
            <person name="Fogelqvist J."/>
        </authorList>
    </citation>
    <scope>NUCLEOTIDE SEQUENCE [LARGE SCALE GENOMIC DNA]</scope>
</reference>
<gene>
    <name evidence="12" type="ORF">PLBR_LOCUS4502</name>
</gene>
<evidence type="ECO:0000256" key="2">
    <source>
        <dbReference type="ARBA" id="ARBA00006824"/>
    </source>
</evidence>
<dbReference type="InterPro" id="IPR001623">
    <property type="entry name" value="DnaJ_domain"/>
</dbReference>
<name>A0A3P3YAU1_PLABS</name>
<keyword evidence="9" id="KW-0175">Coiled coil</keyword>
<keyword evidence="6 11" id="KW-1133">Transmembrane helix</keyword>
<geneLocation type="mitochondrion" evidence="12"/>
<sequence>MASTKPSCVWHAYGDLLGKYPLPTKATTSALLSAASSIIAQAGRHMPIDWRTTRNEAVIGAVLRGPLVHFWHIALDRIVGRLTGSGPPKLWATAVVKVIIDQAVFAPVMTLLYFIAIGILNGKRVDEIRTHIKRQYIAILSANYRVWPLATLFNFRFVSDRFRVGFSNVVALLWMSPNGATNVFINKRTSSVYRRVRRRPSMSKDDIERALRLLDQDKPSDAIAVFDEILSRSPNDIQSIMGRASAYRSLKEYKRAYADLTKVLSLDPKCIEAYRVRALILNKTDDHAKANDDLTALLQLSPYDSDALHFRGITWAKLGDYLSAVDDLTAAIQIESHSSEMFRSRGLAYGHLKKYALALADFNCAIALDPQDPYPAYRDRGCIHVHLKNYQAAISDLTKAIHGRPDDVEAYHNRALAYYSVGQYENCIADSLFVLKHDPVDADACLDIAKANFKLNRVSDAIPFLIDAVVARPSHAPAVKKLLQKLVCNEATIVQSRSASVAMIHNEESRTSNSTGSDVQAEEPKVVDDDDSEHKRKTILKQMMASKRLAEFRRLNHDKDDLKKKIEERHAISTAEVDRRADQAIRIKREIEEQFLKTQKERDDLKQDVDAAIEQWVRAHKIGSGGDPFRVLVCALPKLLTSRQFVDLVPICSAFAHDPFPRAKAYRDVARFIHPDKIAASVSARDRELVNAAWCILSDAYSQ</sequence>
<feature type="repeat" description="TPR" evidence="8">
    <location>
        <begin position="374"/>
        <end position="407"/>
    </location>
</feature>
<evidence type="ECO:0000256" key="4">
    <source>
        <dbReference type="ARBA" id="ARBA00022737"/>
    </source>
</evidence>
<dbReference type="Gene3D" id="1.25.40.10">
    <property type="entry name" value="Tetratricopeptide repeat domain"/>
    <property type="match status" value="3"/>
</dbReference>
<dbReference type="EMBL" id="OVEO01000007">
    <property type="protein sequence ID" value="SPQ97287.1"/>
    <property type="molecule type" value="Genomic_DNA"/>
</dbReference>
<evidence type="ECO:0000256" key="8">
    <source>
        <dbReference type="PROSITE-ProRule" id="PRU00339"/>
    </source>
</evidence>
<dbReference type="InterPro" id="IPR007248">
    <property type="entry name" value="Mpv17_PMP22"/>
</dbReference>
<keyword evidence="7 11" id="KW-0472">Membrane</keyword>
<feature type="repeat" description="TPR" evidence="8">
    <location>
        <begin position="237"/>
        <end position="270"/>
    </location>
</feature>
<dbReference type="SUPFAM" id="SSF48452">
    <property type="entry name" value="TPR-like"/>
    <property type="match status" value="1"/>
</dbReference>
<dbReference type="Proteomes" id="UP000290189">
    <property type="component" value="Unassembled WGS sequence"/>
</dbReference>
<proteinExistence type="inferred from homology"/>
<dbReference type="GO" id="GO:0016020">
    <property type="term" value="C:membrane"/>
    <property type="evidence" value="ECO:0007669"/>
    <property type="project" value="UniProtKB-SubCell"/>
</dbReference>
<evidence type="ECO:0000256" key="6">
    <source>
        <dbReference type="ARBA" id="ARBA00022989"/>
    </source>
</evidence>